<evidence type="ECO:0000313" key="1">
    <source>
        <dbReference type="EMBL" id="EPZ30994.1"/>
    </source>
</evidence>
<dbReference type="SUPFAM" id="SSF52047">
    <property type="entry name" value="RNI-like"/>
    <property type="match status" value="1"/>
</dbReference>
<proteinExistence type="predicted"/>
<keyword evidence="2" id="KW-1185">Reference proteome</keyword>
<reference evidence="1 2" key="1">
    <citation type="journal article" date="2013" name="Curr. Biol.">
        <title>Shared signatures of parasitism and phylogenomics unite Cryptomycota and microsporidia.</title>
        <authorList>
            <person name="James T.Y."/>
            <person name="Pelin A."/>
            <person name="Bonen L."/>
            <person name="Ahrendt S."/>
            <person name="Sain D."/>
            <person name="Corradi N."/>
            <person name="Stajich J.E."/>
        </authorList>
    </citation>
    <scope>NUCLEOTIDE SEQUENCE [LARGE SCALE GENOMIC DNA]</scope>
    <source>
        <strain evidence="1 2">CSF55</strain>
    </source>
</reference>
<sequence>MLIDSDIRIFGTAYFTFQRKTFHNCKWSDIRNYQVTIIFSNPEEMWFFEDLIKATNEQHLDALSFHLEWKDGGGYFSETTRELINPYIKSRDALLRHEKMMSYLKVYLKDSEYLESASFHALSQTLKCNAYDFIESLPLKSLKGLHIRSVLELTSIEVYTLANKIEESNLSYLSLEGTPLHPRMHYFLGQAISKSKITHLWAPNCKLTPLFVDAISRKTPLKYINLANNPLGDIRLNNFFKTLAFSKVRHLNIERMGLTDENTSMLIKVLNNSEIQSLNIKENHLSMNFYECLFQSLLQNTSLKTLLIGSSTMHFSLLNVVGQTLEKTNLNYLGLYHGPAINQAIDTDFLLFVGNLKTAKLKKLAIFSALTTQQVILILSTAQDNNLIEIEFHNCKYVDGASLAHYLKKILEKSSLLKLTVDFILYQKIVQDEKTYIQVKKEKPGFQLAFIK</sequence>
<organism evidence="1 2">
    <name type="scientific">Rozella allomycis (strain CSF55)</name>
    <dbReference type="NCBI Taxonomy" id="988480"/>
    <lineage>
        <taxon>Eukaryota</taxon>
        <taxon>Fungi</taxon>
        <taxon>Fungi incertae sedis</taxon>
        <taxon>Cryptomycota</taxon>
        <taxon>Cryptomycota incertae sedis</taxon>
        <taxon>Rozella</taxon>
    </lineage>
</organism>
<name>A0A075AMS1_ROZAC</name>
<evidence type="ECO:0008006" key="3">
    <source>
        <dbReference type="Google" id="ProtNLM"/>
    </source>
</evidence>
<gene>
    <name evidence="1" type="ORF">O9G_001467</name>
</gene>
<dbReference type="HOGENOM" id="CLU_605745_0_0_1"/>
<protein>
    <recommendedName>
        <fullName evidence="3">RNI-like protein</fullName>
    </recommendedName>
</protein>
<dbReference type="EMBL" id="KE561324">
    <property type="protein sequence ID" value="EPZ30994.1"/>
    <property type="molecule type" value="Genomic_DNA"/>
</dbReference>
<dbReference type="Proteomes" id="UP000030755">
    <property type="component" value="Unassembled WGS sequence"/>
</dbReference>
<dbReference type="OrthoDB" id="120976at2759"/>
<evidence type="ECO:0000313" key="2">
    <source>
        <dbReference type="Proteomes" id="UP000030755"/>
    </source>
</evidence>
<dbReference type="AlphaFoldDB" id="A0A075AMS1"/>
<accession>A0A075AMS1</accession>
<dbReference type="InterPro" id="IPR032675">
    <property type="entry name" value="LRR_dom_sf"/>
</dbReference>
<dbReference type="Gene3D" id="3.80.10.10">
    <property type="entry name" value="Ribonuclease Inhibitor"/>
    <property type="match status" value="1"/>
</dbReference>